<reference evidence="3 4" key="1">
    <citation type="submission" date="2018-01" db="EMBL/GenBank/DDBJ databases">
        <title>Superficieibacter electus gen. nov., sp. nov., an extended-spectrum beta-lactamase possessing member of the Enterobacteriaceae family, isolated from intensive care unit surfaces.</title>
        <authorList>
            <person name="Potter R.F."/>
            <person name="D'Souza A.W."/>
        </authorList>
    </citation>
    <scope>NUCLEOTIDE SEQUENCE [LARGE SCALE GENOMIC DNA]</scope>
    <source>
        <strain evidence="2 4">BP-1</strain>
        <strain evidence="1 3">BP-2</strain>
    </source>
</reference>
<dbReference type="EMBL" id="PQGE01000003">
    <property type="protein sequence ID" value="POP46892.1"/>
    <property type="molecule type" value="Genomic_DNA"/>
</dbReference>
<evidence type="ECO:0000313" key="3">
    <source>
        <dbReference type="Proteomes" id="UP000237073"/>
    </source>
</evidence>
<protein>
    <submittedName>
        <fullName evidence="2">Uncharacterized protein</fullName>
    </submittedName>
</protein>
<dbReference type="Proteomes" id="UP000247005">
    <property type="component" value="Unassembled WGS sequence"/>
</dbReference>
<evidence type="ECO:0000313" key="2">
    <source>
        <dbReference type="EMBL" id="POP49629.1"/>
    </source>
</evidence>
<evidence type="ECO:0000313" key="4">
    <source>
        <dbReference type="Proteomes" id="UP000247005"/>
    </source>
</evidence>
<dbReference type="AlphaFoldDB" id="A0A2P5GSV8"/>
<name>A0A2P5GSV8_9ENTR</name>
<comment type="caution">
    <text evidence="2">The sequence shown here is derived from an EMBL/GenBank/DDBJ whole genome shotgun (WGS) entry which is preliminary data.</text>
</comment>
<organism evidence="2 4">
    <name type="scientific">Superficieibacter electus</name>
    <dbReference type="NCBI Taxonomy" id="2022662"/>
    <lineage>
        <taxon>Bacteria</taxon>
        <taxon>Pseudomonadati</taxon>
        <taxon>Pseudomonadota</taxon>
        <taxon>Gammaproteobacteria</taxon>
        <taxon>Enterobacterales</taxon>
        <taxon>Enterobacteriaceae</taxon>
        <taxon>Superficieibacter</taxon>
    </lineage>
</organism>
<sequence>MGDDLQPTNEMIEAGIDTLWDQLPGVMDSLCQDIEDDDERNALLSDTVVFIWQSMKSVQKE</sequence>
<proteinExistence type="predicted"/>
<dbReference type="EMBL" id="PQGD01000005">
    <property type="protein sequence ID" value="POP49629.1"/>
    <property type="molecule type" value="Genomic_DNA"/>
</dbReference>
<dbReference type="Proteomes" id="UP000237073">
    <property type="component" value="Unassembled WGS sequence"/>
</dbReference>
<accession>A0A2P5GSV8</accession>
<gene>
    <name evidence="2" type="ORF">CHU32_08260</name>
    <name evidence="1" type="ORF">CHU33_05310</name>
</gene>
<dbReference type="RefSeq" id="WP_103675029.1">
    <property type="nucleotide sequence ID" value="NZ_PQGD01000005.1"/>
</dbReference>
<keyword evidence="3" id="KW-1185">Reference proteome</keyword>
<evidence type="ECO:0000313" key="1">
    <source>
        <dbReference type="EMBL" id="POP46892.1"/>
    </source>
</evidence>